<dbReference type="InterPro" id="IPR029063">
    <property type="entry name" value="SAM-dependent_MTases_sf"/>
</dbReference>
<evidence type="ECO:0000256" key="5">
    <source>
        <dbReference type="ARBA" id="ARBA00022939"/>
    </source>
</evidence>
<keyword evidence="2" id="KW-0489">Methyltransferase</keyword>
<keyword evidence="4" id="KW-0949">S-adenosyl-L-methionine</keyword>
<dbReference type="GO" id="GO:0008171">
    <property type="term" value="F:O-methyltransferase activity"/>
    <property type="evidence" value="ECO:0007669"/>
    <property type="project" value="InterPro"/>
</dbReference>
<dbReference type="EC" id="2.1.1.6" evidence="1"/>
<evidence type="ECO:0000313" key="8">
    <source>
        <dbReference type="Proteomes" id="UP001337655"/>
    </source>
</evidence>
<sequence>MSDNDSQAQAEWQRKLQLYPSLKKFEEQGDDFVESHDGREERLLAFIKAHPSFSSMQGNPSLILKAMDEYAYQQDFLINIGEGKGRILSDLIAKQKPKVLVELGGYVGYSAIHFAGQMLKAANNPSEVHLWSLEFDANFAAIASELIALAGLKDIVTVVVGSADETLRKLKSERKLSSIDFFFLDHVEDLYEQDFKVAMDELKLLGPGAVVVADNVVRPGAPKYREHVRSRSDVKSEGVKGLIMPGELEVGPVISSGRSTLMFAGRARSHVCLVKAQGFYRIAPLREEPRCDQNRDRIAKTESVGMA</sequence>
<evidence type="ECO:0000256" key="3">
    <source>
        <dbReference type="ARBA" id="ARBA00022679"/>
    </source>
</evidence>
<reference evidence="7 8" key="1">
    <citation type="submission" date="2023-08" db="EMBL/GenBank/DDBJ databases">
        <title>Black Yeasts Isolated from many extreme environments.</title>
        <authorList>
            <person name="Coleine C."/>
            <person name="Stajich J.E."/>
            <person name="Selbmann L."/>
        </authorList>
    </citation>
    <scope>NUCLEOTIDE SEQUENCE [LARGE SCALE GENOMIC DNA]</scope>
    <source>
        <strain evidence="7 8">CCFEE 5935</strain>
    </source>
</reference>
<dbReference type="SUPFAM" id="SSF53335">
    <property type="entry name" value="S-adenosyl-L-methionine-dependent methyltransferases"/>
    <property type="match status" value="1"/>
</dbReference>
<dbReference type="GO" id="GO:0006584">
    <property type="term" value="P:catecholamine metabolic process"/>
    <property type="evidence" value="ECO:0007669"/>
    <property type="project" value="UniProtKB-KW"/>
</dbReference>
<comment type="caution">
    <text evidence="7">The sequence shown here is derived from an EMBL/GenBank/DDBJ whole genome shotgun (WGS) entry which is preliminary data.</text>
</comment>
<dbReference type="RefSeq" id="XP_064662557.1">
    <property type="nucleotide sequence ID" value="XM_064799802.1"/>
</dbReference>
<dbReference type="PROSITE" id="PS51682">
    <property type="entry name" value="SAM_OMT_I"/>
    <property type="match status" value="1"/>
</dbReference>
<dbReference type="EMBL" id="JAVRRT010000003">
    <property type="protein sequence ID" value="KAK5173862.1"/>
    <property type="molecule type" value="Genomic_DNA"/>
</dbReference>
<organism evidence="7 8">
    <name type="scientific">Saxophila tyrrhenica</name>
    <dbReference type="NCBI Taxonomy" id="1690608"/>
    <lineage>
        <taxon>Eukaryota</taxon>
        <taxon>Fungi</taxon>
        <taxon>Dikarya</taxon>
        <taxon>Ascomycota</taxon>
        <taxon>Pezizomycotina</taxon>
        <taxon>Dothideomycetes</taxon>
        <taxon>Dothideomycetidae</taxon>
        <taxon>Mycosphaerellales</taxon>
        <taxon>Extremaceae</taxon>
        <taxon>Saxophila</taxon>
    </lineage>
</organism>
<accession>A0AAV9PLI9</accession>
<keyword evidence="8" id="KW-1185">Reference proteome</keyword>
<evidence type="ECO:0000256" key="2">
    <source>
        <dbReference type="ARBA" id="ARBA00022603"/>
    </source>
</evidence>
<evidence type="ECO:0000313" key="7">
    <source>
        <dbReference type="EMBL" id="KAK5173862.1"/>
    </source>
</evidence>
<dbReference type="Gene3D" id="3.40.50.150">
    <property type="entry name" value="Vaccinia Virus protein VP39"/>
    <property type="match status" value="1"/>
</dbReference>
<evidence type="ECO:0000256" key="4">
    <source>
        <dbReference type="ARBA" id="ARBA00022691"/>
    </source>
</evidence>
<dbReference type="PANTHER" id="PTHR43836:SF2">
    <property type="entry name" value="CATECHOL O-METHYLTRANSFERASE 1-RELATED"/>
    <property type="match status" value="1"/>
</dbReference>
<dbReference type="GO" id="GO:0032259">
    <property type="term" value="P:methylation"/>
    <property type="evidence" value="ECO:0007669"/>
    <property type="project" value="UniProtKB-KW"/>
</dbReference>
<dbReference type="Pfam" id="PF01596">
    <property type="entry name" value="Methyltransf_3"/>
    <property type="match status" value="1"/>
</dbReference>
<protein>
    <recommendedName>
        <fullName evidence="1">catechol O-methyltransferase</fullName>
        <ecNumber evidence="1">2.1.1.6</ecNumber>
    </recommendedName>
</protein>
<dbReference type="InterPro" id="IPR002935">
    <property type="entry name" value="SAM_O-MeTrfase"/>
</dbReference>
<dbReference type="GeneID" id="89923890"/>
<evidence type="ECO:0000256" key="6">
    <source>
        <dbReference type="ARBA" id="ARBA00023453"/>
    </source>
</evidence>
<name>A0AAV9PLI9_9PEZI</name>
<evidence type="ECO:0000256" key="1">
    <source>
        <dbReference type="ARBA" id="ARBA00012880"/>
    </source>
</evidence>
<keyword evidence="5" id="KW-0128">Catecholamine metabolism</keyword>
<proteinExistence type="inferred from homology"/>
<dbReference type="PANTHER" id="PTHR43836">
    <property type="entry name" value="CATECHOL O-METHYLTRANSFERASE 1-RELATED"/>
    <property type="match status" value="1"/>
</dbReference>
<dbReference type="AlphaFoldDB" id="A0AAV9PLI9"/>
<dbReference type="Proteomes" id="UP001337655">
    <property type="component" value="Unassembled WGS sequence"/>
</dbReference>
<comment type="similarity">
    <text evidence="6">Belongs to the class I-like SAM-binding methyltransferase superfamily. Cation-dependent O-methyltransferase family.</text>
</comment>
<gene>
    <name evidence="7" type="ORF">LTR77_002543</name>
</gene>
<keyword evidence="3" id="KW-0808">Transferase</keyword>